<dbReference type="InterPro" id="IPR043534">
    <property type="entry name" value="EBDG/EBM"/>
</dbReference>
<gene>
    <name evidence="12" type="ORF">FHX64_000710</name>
    <name evidence="13" type="ORF">FHX64_002393</name>
</gene>
<dbReference type="GO" id="GO:0005975">
    <property type="term" value="P:carbohydrate metabolic process"/>
    <property type="evidence" value="ECO:0007669"/>
    <property type="project" value="InterPro"/>
</dbReference>
<dbReference type="PANTHER" id="PTHR43536">
    <property type="entry name" value="MANNOSYLGLYCOPROTEIN ENDO-BETA-MANNOSIDASE"/>
    <property type="match status" value="1"/>
</dbReference>
<dbReference type="Pfam" id="PF22666">
    <property type="entry name" value="Glyco_hydro_2_N2"/>
    <property type="match status" value="1"/>
</dbReference>
<dbReference type="InterPro" id="IPR008979">
    <property type="entry name" value="Galactose-bd-like_sf"/>
</dbReference>
<comment type="similarity">
    <text evidence="2">Belongs to the glycosyl hydrolase 2 family.</text>
</comment>
<dbReference type="Pfam" id="PF18368">
    <property type="entry name" value="Ig_GlcNase"/>
    <property type="match status" value="1"/>
</dbReference>
<dbReference type="EMBL" id="JACHYB010000001">
    <property type="protein sequence ID" value="MBB3186547.1"/>
    <property type="molecule type" value="Genomic_DNA"/>
</dbReference>
<dbReference type="InterPro" id="IPR054593">
    <property type="entry name" value="Beta-mannosidase-like_N2"/>
</dbReference>
<keyword evidence="14" id="KW-1185">Reference proteome</keyword>
<comment type="caution">
    <text evidence="12">The sequence shown here is derived from an EMBL/GenBank/DDBJ whole genome shotgun (WGS) entry which is preliminary data.</text>
</comment>
<evidence type="ECO:0000259" key="10">
    <source>
        <dbReference type="Pfam" id="PF18368"/>
    </source>
</evidence>
<evidence type="ECO:0000256" key="6">
    <source>
        <dbReference type="ARBA" id="ARBA00023295"/>
    </source>
</evidence>
<dbReference type="GO" id="GO:0052761">
    <property type="term" value="F:exo-1,4-beta-D-glucosaminidase activity"/>
    <property type="evidence" value="ECO:0007669"/>
    <property type="project" value="UniProtKB-EC"/>
</dbReference>
<dbReference type="RefSeq" id="WP_183412424.1">
    <property type="nucleotide sequence ID" value="NZ_JACHYB010000001.1"/>
</dbReference>
<dbReference type="PANTHER" id="PTHR43536:SF1">
    <property type="entry name" value="MANNOSYLGLYCOPROTEIN ENDO-BETA-MANNOSIDASE"/>
    <property type="match status" value="1"/>
</dbReference>
<evidence type="ECO:0000256" key="5">
    <source>
        <dbReference type="ARBA" id="ARBA00022807"/>
    </source>
</evidence>
<evidence type="ECO:0000256" key="4">
    <source>
        <dbReference type="ARBA" id="ARBA00022801"/>
    </source>
</evidence>
<dbReference type="Pfam" id="PF02836">
    <property type="entry name" value="Glyco_hydro_2_C"/>
    <property type="match status" value="1"/>
</dbReference>
<dbReference type="InterPro" id="IPR036156">
    <property type="entry name" value="Beta-gal/glucu_dom_sf"/>
</dbReference>
<dbReference type="Pfam" id="PF00703">
    <property type="entry name" value="Glyco_hydro_2"/>
    <property type="match status" value="1"/>
</dbReference>
<feature type="signal peptide" evidence="7">
    <location>
        <begin position="1"/>
        <end position="22"/>
    </location>
</feature>
<dbReference type="InterPro" id="IPR017853">
    <property type="entry name" value="GH"/>
</dbReference>
<evidence type="ECO:0000256" key="7">
    <source>
        <dbReference type="SAM" id="SignalP"/>
    </source>
</evidence>
<keyword evidence="5" id="KW-0788">Thiol protease</keyword>
<evidence type="ECO:0000256" key="3">
    <source>
        <dbReference type="ARBA" id="ARBA00022670"/>
    </source>
</evidence>
<reference evidence="12 14" key="1">
    <citation type="submission" date="2020-08" db="EMBL/GenBank/DDBJ databases">
        <title>Genomic Encyclopedia of Type Strains, Phase IV (KMG-IV): sequencing the most valuable type-strain genomes for metagenomic binning, comparative biology and taxonomic classification.</title>
        <authorList>
            <person name="Goeker M."/>
        </authorList>
    </citation>
    <scope>NUCLEOTIDE SEQUENCE [LARGE SCALE GENOMIC DNA]</scope>
    <source>
        <strain evidence="12 14">DSM 27471</strain>
    </source>
</reference>
<name>A0A7W5DPE8_9PORP</name>
<comment type="similarity">
    <text evidence="1">Belongs to the peptidase C25 family.</text>
</comment>
<dbReference type="InterPro" id="IPR006102">
    <property type="entry name" value="Ig-like_GH2"/>
</dbReference>
<feature type="domain" description="Beta-mannosidase-like galactose-binding" evidence="11">
    <location>
        <begin position="50"/>
        <end position="175"/>
    </location>
</feature>
<keyword evidence="3" id="KW-0645">Protease</keyword>
<evidence type="ECO:0000313" key="13">
    <source>
        <dbReference type="EMBL" id="MBB3188195.1"/>
    </source>
</evidence>
<dbReference type="Gene3D" id="2.60.40.10">
    <property type="entry name" value="Immunoglobulins"/>
    <property type="match status" value="3"/>
</dbReference>
<dbReference type="GO" id="GO:0008234">
    <property type="term" value="F:cysteine-type peptidase activity"/>
    <property type="evidence" value="ECO:0007669"/>
    <property type="project" value="UniProtKB-KW"/>
</dbReference>
<dbReference type="EC" id="3.2.1.165" evidence="12"/>
<dbReference type="Gene3D" id="3.20.20.80">
    <property type="entry name" value="Glycosidases"/>
    <property type="match status" value="1"/>
</dbReference>
<accession>A0A7W5DPE8</accession>
<organism evidence="12 14">
    <name type="scientific">Microbacter margulisiae</name>
    <dbReference type="NCBI Taxonomy" id="1350067"/>
    <lineage>
        <taxon>Bacteria</taxon>
        <taxon>Pseudomonadati</taxon>
        <taxon>Bacteroidota</taxon>
        <taxon>Bacteroidia</taxon>
        <taxon>Bacteroidales</taxon>
        <taxon>Porphyromonadaceae</taxon>
        <taxon>Microbacter</taxon>
    </lineage>
</organism>
<dbReference type="AlphaFoldDB" id="A0A7W5DPE8"/>
<dbReference type="Gene3D" id="2.60.120.260">
    <property type="entry name" value="Galactose-binding domain-like"/>
    <property type="match status" value="1"/>
</dbReference>
<evidence type="ECO:0000259" key="9">
    <source>
        <dbReference type="Pfam" id="PF02836"/>
    </source>
</evidence>
<evidence type="ECO:0000256" key="2">
    <source>
        <dbReference type="ARBA" id="ARBA00007401"/>
    </source>
</evidence>
<dbReference type="SUPFAM" id="SSF49303">
    <property type="entry name" value="beta-Galactosidase/glucuronidase domain"/>
    <property type="match status" value="3"/>
</dbReference>
<dbReference type="EMBL" id="JACHYB010000002">
    <property type="protein sequence ID" value="MBB3188195.1"/>
    <property type="molecule type" value="Genomic_DNA"/>
</dbReference>
<dbReference type="InterPro" id="IPR006103">
    <property type="entry name" value="Glyco_hydro_2_cat"/>
</dbReference>
<sequence>MKRYLNITGLLLALSAALPANATKAGEWNVQKEEIRSNWQIQSSAKAGSDGTMLSGANATTKGWYAATVPGSILGSLVNDGIYKDIFYGRNLEKIPESLFNVPWWYRTTFTVGTPSAGQVYRLRFNGISYRADIWLNGKKIASSDTLQGSFRQFVLEVTPYIRKGTNVLALEVTRAGAGELSVGFVDWNPEPADHNMGIWRDVELLGSGPVSIAEPFVETQVDTATLDHAAITISARLHNHSGQRMSGELRGMIGNTVAFSQQVTIPPYTSKEIRFTPSRFPQLKMDHPRLWWVHTLGKPNLYDLHLQFYAGKALSDNNYLRFGIREVSDYITKEGHRGFRLNGKKILVKGGGWTDPMFLNATPAYESAGIDYAVHMNLNAIRMEGFWGHDQHIYDLCDEKGILIMAGFSCQWEWSNLMKTKDDQYSAIITPEQNDIAAGSWQDQVIWLRNHPSIFLWLYGSDKWPRPTLEKRYLDILKKYDPTRPSVSSAAEHTSVLTGPSAVKMRGPYDYVPPMYWYADTTHGGAFGFNTETGPGPEIPVLESLKKMIPNDSIWPIGSAWMYHAARGAFHNLTAYNRAMDNRLGAPKDLEDYLRKAQYLNYEGMRAMYEAFEANRFRATGIIQWMYNASWPKLWWQLYDYYLMPTGAFYGAQSANEPLHISYNYGNNSIDAMNNTSAVANGLSAEVRVFDFDMKPVFHQTISLHSLPAQATKQVVTLPSDLNVSTTWFLDLRLYNTTHQLISTNFYVLSTRHDELDEAKSNWYITPQSQYADLTMLQQLPMVTLDKRVSVTQQGGNTRVTVKLKNPTKQLAFMVYLDLKDKTRDASVTPVFWGENYFTLLPGEERTISGYCHSADLHGDAAEVTVGGWNVK</sequence>
<dbReference type="InterPro" id="IPR041351">
    <property type="entry name" value="Ig_GlcNase"/>
</dbReference>
<dbReference type="InterPro" id="IPR013783">
    <property type="entry name" value="Ig-like_fold"/>
</dbReference>
<proteinExistence type="inferred from homology"/>
<feature type="chain" id="PRO_5033602046" evidence="7">
    <location>
        <begin position="23"/>
        <end position="873"/>
    </location>
</feature>
<feature type="domain" description="Glycoside hydrolase family 2 immunoglobulin-like beta-sandwich" evidence="8">
    <location>
        <begin position="211"/>
        <end position="326"/>
    </location>
</feature>
<dbReference type="Proteomes" id="UP000544222">
    <property type="component" value="Unassembled WGS sequence"/>
</dbReference>
<evidence type="ECO:0000256" key="1">
    <source>
        <dbReference type="ARBA" id="ARBA00006067"/>
    </source>
</evidence>
<feature type="domain" description="Exo-beta-D-glucosaminidase Ig-fold" evidence="10">
    <location>
        <begin position="764"/>
        <end position="872"/>
    </location>
</feature>
<keyword evidence="4 12" id="KW-0378">Hydrolase</keyword>
<evidence type="ECO:0000259" key="11">
    <source>
        <dbReference type="Pfam" id="PF22666"/>
    </source>
</evidence>
<evidence type="ECO:0000313" key="12">
    <source>
        <dbReference type="EMBL" id="MBB3186547.1"/>
    </source>
</evidence>
<evidence type="ECO:0000259" key="8">
    <source>
        <dbReference type="Pfam" id="PF00703"/>
    </source>
</evidence>
<dbReference type="GO" id="GO:0006508">
    <property type="term" value="P:proteolysis"/>
    <property type="evidence" value="ECO:0007669"/>
    <property type="project" value="UniProtKB-KW"/>
</dbReference>
<feature type="domain" description="Glycoside hydrolase family 2 catalytic" evidence="9">
    <location>
        <begin position="376"/>
        <end position="487"/>
    </location>
</feature>
<keyword evidence="6 12" id="KW-0326">Glycosidase</keyword>
<protein>
    <submittedName>
        <fullName evidence="12">Exo-1,4-beta-D-glucosaminidase</fullName>
        <ecNumber evidence="12">3.2.1.165</ecNumber>
    </submittedName>
</protein>
<dbReference type="SUPFAM" id="SSF49785">
    <property type="entry name" value="Galactose-binding domain-like"/>
    <property type="match status" value="1"/>
</dbReference>
<keyword evidence="7" id="KW-0732">Signal</keyword>
<dbReference type="SUPFAM" id="SSF51445">
    <property type="entry name" value="(Trans)glycosidases"/>
    <property type="match status" value="1"/>
</dbReference>
<evidence type="ECO:0000313" key="14">
    <source>
        <dbReference type="Proteomes" id="UP000544222"/>
    </source>
</evidence>